<evidence type="ECO:0000256" key="5">
    <source>
        <dbReference type="ARBA" id="ARBA00038359"/>
    </source>
</evidence>
<feature type="transmembrane region" description="Helical" evidence="6">
    <location>
        <begin position="110"/>
        <end position="135"/>
    </location>
</feature>
<evidence type="ECO:0000313" key="8">
    <source>
        <dbReference type="EMBL" id="RDW63131.1"/>
    </source>
</evidence>
<dbReference type="EMBL" id="PVWQ01000015">
    <property type="protein sequence ID" value="RDW63131.1"/>
    <property type="molecule type" value="Genomic_DNA"/>
</dbReference>
<name>A0A3D8QN44_9EURO</name>
<organism evidence="8 9">
    <name type="scientific">Aspergillus mulundensis</name>
    <dbReference type="NCBI Taxonomy" id="1810919"/>
    <lineage>
        <taxon>Eukaryota</taxon>
        <taxon>Fungi</taxon>
        <taxon>Dikarya</taxon>
        <taxon>Ascomycota</taxon>
        <taxon>Pezizomycotina</taxon>
        <taxon>Eurotiomycetes</taxon>
        <taxon>Eurotiomycetidae</taxon>
        <taxon>Eurotiales</taxon>
        <taxon>Aspergillaceae</taxon>
        <taxon>Aspergillus</taxon>
        <taxon>Aspergillus subgen. Nidulantes</taxon>
    </lineage>
</organism>
<dbReference type="RefSeq" id="XP_026599320.1">
    <property type="nucleotide sequence ID" value="XM_026752258.1"/>
</dbReference>
<dbReference type="Pfam" id="PF20684">
    <property type="entry name" value="Fung_rhodopsin"/>
    <property type="match status" value="1"/>
</dbReference>
<reference evidence="8 9" key="1">
    <citation type="journal article" date="2018" name="IMA Fungus">
        <title>IMA Genome-F 9: Draft genome sequence of Annulohypoxylon stygium, Aspergillus mulundensis, Berkeleyomyces basicola (syn. Thielaviopsis basicola), Ceratocystis smalleyi, two Cercospora beticola strains, Coleophoma cylindrospora, Fusarium fracticaudum, Phialophora cf. hyalina, and Morchella septimelata.</title>
        <authorList>
            <person name="Wingfield B.D."/>
            <person name="Bills G.F."/>
            <person name="Dong Y."/>
            <person name="Huang W."/>
            <person name="Nel W.J."/>
            <person name="Swalarsk-Parry B.S."/>
            <person name="Vaghefi N."/>
            <person name="Wilken P.M."/>
            <person name="An Z."/>
            <person name="de Beer Z.W."/>
            <person name="De Vos L."/>
            <person name="Chen L."/>
            <person name="Duong T.A."/>
            <person name="Gao Y."/>
            <person name="Hammerbacher A."/>
            <person name="Kikkert J.R."/>
            <person name="Li Y."/>
            <person name="Li H."/>
            <person name="Li K."/>
            <person name="Li Q."/>
            <person name="Liu X."/>
            <person name="Ma X."/>
            <person name="Naidoo K."/>
            <person name="Pethybridge S.J."/>
            <person name="Sun J."/>
            <person name="Steenkamp E.T."/>
            <person name="van der Nest M.A."/>
            <person name="van Wyk S."/>
            <person name="Wingfield M.J."/>
            <person name="Xiong C."/>
            <person name="Yue Q."/>
            <person name="Zhang X."/>
        </authorList>
    </citation>
    <scope>NUCLEOTIDE SEQUENCE [LARGE SCALE GENOMIC DNA]</scope>
    <source>
        <strain evidence="8 9">DSM 5745</strain>
    </source>
</reference>
<evidence type="ECO:0000313" key="9">
    <source>
        <dbReference type="Proteomes" id="UP000256690"/>
    </source>
</evidence>
<comment type="similarity">
    <text evidence="5">Belongs to the SAT4 family.</text>
</comment>
<evidence type="ECO:0000256" key="2">
    <source>
        <dbReference type="ARBA" id="ARBA00022692"/>
    </source>
</evidence>
<feature type="domain" description="Rhodopsin" evidence="7">
    <location>
        <begin position="8"/>
        <end position="235"/>
    </location>
</feature>
<evidence type="ECO:0000259" key="7">
    <source>
        <dbReference type="Pfam" id="PF20684"/>
    </source>
</evidence>
<dbReference type="GeneID" id="38120612"/>
<dbReference type="Proteomes" id="UP000256690">
    <property type="component" value="Unassembled WGS sequence"/>
</dbReference>
<dbReference type="AlphaFoldDB" id="A0A3D8QN44"/>
<accession>A0A3D8QN44</accession>
<evidence type="ECO:0000256" key="1">
    <source>
        <dbReference type="ARBA" id="ARBA00004141"/>
    </source>
</evidence>
<dbReference type="GO" id="GO:0016020">
    <property type="term" value="C:membrane"/>
    <property type="evidence" value="ECO:0007669"/>
    <property type="project" value="UniProtKB-SubCell"/>
</dbReference>
<keyword evidence="2 6" id="KW-0812">Transmembrane</keyword>
<keyword evidence="9" id="KW-1185">Reference proteome</keyword>
<evidence type="ECO:0000256" key="3">
    <source>
        <dbReference type="ARBA" id="ARBA00022989"/>
    </source>
</evidence>
<proteinExistence type="inferred from homology"/>
<comment type="caution">
    <text evidence="8">The sequence shown here is derived from an EMBL/GenBank/DDBJ whole genome shotgun (WGS) entry which is preliminary data.</text>
</comment>
<feature type="transmembrane region" description="Helical" evidence="6">
    <location>
        <begin position="33"/>
        <end position="54"/>
    </location>
</feature>
<comment type="subcellular location">
    <subcellularLocation>
        <location evidence="1">Membrane</location>
        <topology evidence="1">Multi-pass membrane protein</topology>
    </subcellularLocation>
</comment>
<gene>
    <name evidence="8" type="ORF">DSM5745_10242</name>
</gene>
<sequence>MPTAIAGFTRGLGRHMWDVRRAGLIRTLKYFTIAQYIYTFLTAAVKLAFLFFYYRIFPRHLKTIRYFVTFGVVFVTVAPFVLVFLTIFSCSPLGRAWEATSPRHCWHQSLLPWLSAALSTSTDLYVLLLPVRPLWSLNTTTRKRVRLAIVFSLGILYARPVLYHPKTEWLITRANSALAASLARLVMTRVLADSPDTTWQLSRISQWALTCQHSTVEANTGIICACLPLLPALFDKLWPKNISFTLYKRWSNGSRPKSSCPAEESELSLNRHQHQALQQQAWQYSKTSPFDLEILPSAKYHQHCSSWATVDINADANERVDAWGLTTTSSSTTTSV</sequence>
<keyword evidence="4 6" id="KW-0472">Membrane</keyword>
<dbReference type="PANTHER" id="PTHR33048">
    <property type="entry name" value="PTH11-LIKE INTEGRAL MEMBRANE PROTEIN (AFU_ORTHOLOGUE AFUA_5G11245)"/>
    <property type="match status" value="1"/>
</dbReference>
<dbReference type="InterPro" id="IPR052337">
    <property type="entry name" value="SAT4-like"/>
</dbReference>
<dbReference type="PANTHER" id="PTHR33048:SF158">
    <property type="entry name" value="MEMBRANE PROTEIN PTH11-LIKE, PUTATIVE-RELATED"/>
    <property type="match status" value="1"/>
</dbReference>
<evidence type="ECO:0000256" key="4">
    <source>
        <dbReference type="ARBA" id="ARBA00023136"/>
    </source>
</evidence>
<keyword evidence="3 6" id="KW-1133">Transmembrane helix</keyword>
<dbReference type="OrthoDB" id="444631at2759"/>
<feature type="transmembrane region" description="Helical" evidence="6">
    <location>
        <begin position="147"/>
        <end position="163"/>
    </location>
</feature>
<evidence type="ECO:0000256" key="6">
    <source>
        <dbReference type="SAM" id="Phobius"/>
    </source>
</evidence>
<feature type="transmembrane region" description="Helical" evidence="6">
    <location>
        <begin position="66"/>
        <end position="90"/>
    </location>
</feature>
<dbReference type="STRING" id="1810919.A0A3D8QN44"/>
<dbReference type="InterPro" id="IPR049326">
    <property type="entry name" value="Rhodopsin_dom_fungi"/>
</dbReference>
<protein>
    <recommendedName>
        <fullName evidence="7">Rhodopsin domain-containing protein</fullName>
    </recommendedName>
</protein>